<dbReference type="Proteomes" id="UP000800235">
    <property type="component" value="Unassembled WGS sequence"/>
</dbReference>
<evidence type="ECO:0000313" key="12">
    <source>
        <dbReference type="Proteomes" id="UP000800235"/>
    </source>
</evidence>
<comment type="function">
    <text evidence="1 9">Involved in pre-mRNA splicing.</text>
</comment>
<comment type="subunit">
    <text evidence="9">May be part of a spliceosome complex.</text>
</comment>
<dbReference type="PANTHER" id="PTHR13264:SF5">
    <property type="entry name" value="PRE-MRNA-SPLICING FACTOR SYF2"/>
    <property type="match status" value="1"/>
</dbReference>
<protein>
    <recommendedName>
        <fullName evidence="4 9">Pre-mRNA-splicing factor SYF2</fullName>
    </recommendedName>
</protein>
<evidence type="ECO:0000256" key="9">
    <source>
        <dbReference type="RuleBase" id="RU367148"/>
    </source>
</evidence>
<keyword evidence="7 9" id="KW-0508">mRNA splicing</keyword>
<gene>
    <name evidence="11" type="ORF">EJ08DRAFT_587135</name>
</gene>
<accession>A0A9P4TZM3</accession>
<feature type="region of interest" description="Disordered" evidence="10">
    <location>
        <begin position="1"/>
        <end position="101"/>
    </location>
</feature>
<keyword evidence="6 9" id="KW-0747">Spliceosome</keyword>
<comment type="similarity">
    <text evidence="3 9">Belongs to the SYF2 family.</text>
</comment>
<keyword evidence="8 9" id="KW-0539">Nucleus</keyword>
<dbReference type="OrthoDB" id="199717at2759"/>
<feature type="compositionally biased region" description="Basic and acidic residues" evidence="10">
    <location>
        <begin position="88"/>
        <end position="101"/>
    </location>
</feature>
<organism evidence="11 12">
    <name type="scientific">Tothia fuscella</name>
    <dbReference type="NCBI Taxonomy" id="1048955"/>
    <lineage>
        <taxon>Eukaryota</taxon>
        <taxon>Fungi</taxon>
        <taxon>Dikarya</taxon>
        <taxon>Ascomycota</taxon>
        <taxon>Pezizomycotina</taxon>
        <taxon>Dothideomycetes</taxon>
        <taxon>Pleosporomycetidae</taxon>
        <taxon>Venturiales</taxon>
        <taxon>Cylindrosympodiaceae</taxon>
        <taxon>Tothia</taxon>
    </lineage>
</organism>
<evidence type="ECO:0000313" key="11">
    <source>
        <dbReference type="EMBL" id="KAF2431556.1"/>
    </source>
</evidence>
<name>A0A9P4TZM3_9PEZI</name>
<evidence type="ECO:0000256" key="2">
    <source>
        <dbReference type="ARBA" id="ARBA00004123"/>
    </source>
</evidence>
<dbReference type="GO" id="GO:0071014">
    <property type="term" value="C:post-mRNA release spliceosomal complex"/>
    <property type="evidence" value="ECO:0007669"/>
    <property type="project" value="TreeGrafter"/>
</dbReference>
<dbReference type="PANTHER" id="PTHR13264">
    <property type="entry name" value="GCIP-INTERACTING PROTEIN P29"/>
    <property type="match status" value="1"/>
</dbReference>
<keyword evidence="5 9" id="KW-0507">mRNA processing</keyword>
<reference evidence="11" key="1">
    <citation type="journal article" date="2020" name="Stud. Mycol.">
        <title>101 Dothideomycetes genomes: a test case for predicting lifestyles and emergence of pathogens.</title>
        <authorList>
            <person name="Haridas S."/>
            <person name="Albert R."/>
            <person name="Binder M."/>
            <person name="Bloem J."/>
            <person name="Labutti K."/>
            <person name="Salamov A."/>
            <person name="Andreopoulos B."/>
            <person name="Baker S."/>
            <person name="Barry K."/>
            <person name="Bills G."/>
            <person name="Bluhm B."/>
            <person name="Cannon C."/>
            <person name="Castanera R."/>
            <person name="Culley D."/>
            <person name="Daum C."/>
            <person name="Ezra D."/>
            <person name="Gonzalez J."/>
            <person name="Henrissat B."/>
            <person name="Kuo A."/>
            <person name="Liang C."/>
            <person name="Lipzen A."/>
            <person name="Lutzoni F."/>
            <person name="Magnuson J."/>
            <person name="Mondo S."/>
            <person name="Nolan M."/>
            <person name="Ohm R."/>
            <person name="Pangilinan J."/>
            <person name="Park H.-J."/>
            <person name="Ramirez L."/>
            <person name="Alfaro M."/>
            <person name="Sun H."/>
            <person name="Tritt A."/>
            <person name="Yoshinaga Y."/>
            <person name="Zwiers L.-H."/>
            <person name="Turgeon B."/>
            <person name="Goodwin S."/>
            <person name="Spatafora J."/>
            <person name="Crous P."/>
            <person name="Grigoriev I."/>
        </authorList>
    </citation>
    <scope>NUCLEOTIDE SEQUENCE</scope>
    <source>
        <strain evidence="11">CBS 130266</strain>
    </source>
</reference>
<feature type="region of interest" description="Disordered" evidence="10">
    <location>
        <begin position="261"/>
        <end position="280"/>
    </location>
</feature>
<evidence type="ECO:0000256" key="7">
    <source>
        <dbReference type="ARBA" id="ARBA00023187"/>
    </source>
</evidence>
<evidence type="ECO:0000256" key="4">
    <source>
        <dbReference type="ARBA" id="ARBA00014745"/>
    </source>
</evidence>
<evidence type="ECO:0000256" key="6">
    <source>
        <dbReference type="ARBA" id="ARBA00022728"/>
    </source>
</evidence>
<evidence type="ECO:0000256" key="8">
    <source>
        <dbReference type="ARBA" id="ARBA00023242"/>
    </source>
</evidence>
<dbReference type="EMBL" id="MU007031">
    <property type="protein sequence ID" value="KAF2431556.1"/>
    <property type="molecule type" value="Genomic_DNA"/>
</dbReference>
<evidence type="ECO:0000256" key="1">
    <source>
        <dbReference type="ARBA" id="ARBA00003777"/>
    </source>
</evidence>
<evidence type="ECO:0000256" key="10">
    <source>
        <dbReference type="SAM" id="MobiDB-lite"/>
    </source>
</evidence>
<feature type="compositionally biased region" description="Basic and acidic residues" evidence="10">
    <location>
        <begin position="15"/>
        <end position="32"/>
    </location>
</feature>
<proteinExistence type="inferred from homology"/>
<keyword evidence="12" id="KW-1185">Reference proteome</keyword>
<evidence type="ECO:0000256" key="3">
    <source>
        <dbReference type="ARBA" id="ARBA00010028"/>
    </source>
</evidence>
<evidence type="ECO:0000256" key="5">
    <source>
        <dbReference type="ARBA" id="ARBA00022664"/>
    </source>
</evidence>
<dbReference type="GO" id="GO:0071013">
    <property type="term" value="C:catalytic step 2 spliceosome"/>
    <property type="evidence" value="ECO:0007669"/>
    <property type="project" value="TreeGrafter"/>
</dbReference>
<sequence length="315" mass="35780">MPPKNKRKAAAVSKNEGESAKRRFVESEPAKEDAEEPVEEAETHPVEPEAETEVADGTPSEAVPAVPTKDAGNDRMARFKALQARQNKSKEQNLKASRLEAQRVATDPNLLNSLNRKHAIASHKLLKADTVAAGEDFERKRAWDWTVDESEKWDKRIAKKDKHKQDVAFQDYTQEARKTYKRQMRNFQPDLAAYQKKKLEAIEEAAANGGLEIVETEDGELIAVDRDGSFYSTADSTEFAKNKPDKAAVDRLVKDLQQAEEKRLAQSRKRNEHNDDGGDVTYINIKNKQFNEKLKRFYDKYTGDIRESFERGTAI</sequence>
<dbReference type="GO" id="GO:0000398">
    <property type="term" value="P:mRNA splicing, via spliceosome"/>
    <property type="evidence" value="ECO:0007669"/>
    <property type="project" value="UniProtKB-UniRule"/>
</dbReference>
<dbReference type="AlphaFoldDB" id="A0A9P4TZM3"/>
<comment type="caution">
    <text evidence="11">The sequence shown here is derived from an EMBL/GenBank/DDBJ whole genome shotgun (WGS) entry which is preliminary data.</text>
</comment>
<dbReference type="InterPro" id="IPR013260">
    <property type="entry name" value="mRNA_splic_SYF2"/>
</dbReference>
<dbReference type="GO" id="GO:0000974">
    <property type="term" value="C:Prp19 complex"/>
    <property type="evidence" value="ECO:0007669"/>
    <property type="project" value="TreeGrafter"/>
</dbReference>
<dbReference type="Pfam" id="PF08231">
    <property type="entry name" value="SYF2"/>
    <property type="match status" value="1"/>
</dbReference>
<comment type="subcellular location">
    <subcellularLocation>
        <location evidence="2 9">Nucleus</location>
    </subcellularLocation>
</comment>